<evidence type="ECO:0000313" key="2">
    <source>
        <dbReference type="Proteomes" id="UP000018144"/>
    </source>
</evidence>
<accession>U4L5M9</accession>
<keyword evidence="2" id="KW-1185">Reference proteome</keyword>
<name>U4L5M9_PYROM</name>
<dbReference type="EMBL" id="HF935364">
    <property type="protein sequence ID" value="CCX07721.1"/>
    <property type="molecule type" value="Genomic_DNA"/>
</dbReference>
<gene>
    <name evidence="1" type="ORF">PCON_07310</name>
</gene>
<dbReference type="Proteomes" id="UP000018144">
    <property type="component" value="Unassembled WGS sequence"/>
</dbReference>
<proteinExistence type="predicted"/>
<sequence length="75" mass="8618">MMPFVFVFFGGSGPLFGSRNESLNSGWWRCRRLLVTKLPEWISWPDDIVSLSGPHHLFLYFTGQRVSSVVGVCRR</sequence>
<evidence type="ECO:0000313" key="1">
    <source>
        <dbReference type="EMBL" id="CCX07721.1"/>
    </source>
</evidence>
<protein>
    <submittedName>
        <fullName evidence="1">Uncharacterized protein</fullName>
    </submittedName>
</protein>
<reference evidence="1 2" key="1">
    <citation type="journal article" date="2013" name="PLoS Genet.">
        <title>The genome and development-dependent transcriptomes of Pyronema confluens: a window into fungal evolution.</title>
        <authorList>
            <person name="Traeger S."/>
            <person name="Altegoer F."/>
            <person name="Freitag M."/>
            <person name="Gabaldon T."/>
            <person name="Kempken F."/>
            <person name="Kumar A."/>
            <person name="Marcet-Houben M."/>
            <person name="Poggeler S."/>
            <person name="Stajich J.E."/>
            <person name="Nowrousian M."/>
        </authorList>
    </citation>
    <scope>NUCLEOTIDE SEQUENCE [LARGE SCALE GENOMIC DNA]</scope>
    <source>
        <strain evidence="2">CBS 100304</strain>
        <tissue evidence="1">Vegetative mycelium</tissue>
    </source>
</reference>
<organism evidence="1 2">
    <name type="scientific">Pyronema omphalodes (strain CBS 100304)</name>
    <name type="common">Pyronema confluens</name>
    <dbReference type="NCBI Taxonomy" id="1076935"/>
    <lineage>
        <taxon>Eukaryota</taxon>
        <taxon>Fungi</taxon>
        <taxon>Dikarya</taxon>
        <taxon>Ascomycota</taxon>
        <taxon>Pezizomycotina</taxon>
        <taxon>Pezizomycetes</taxon>
        <taxon>Pezizales</taxon>
        <taxon>Pyronemataceae</taxon>
        <taxon>Pyronema</taxon>
    </lineage>
</organism>
<dbReference type="AlphaFoldDB" id="U4L5M9"/>